<sequence>MERHLPRLHGSALRRLPGAADPVEDLLQLLKEGTPMSTADAASLKRRYDEVSPKYDQGGPNAMAIKLFWLTYEHLTWKPVEALLPRDGTSWRVLDAGGGGGKFGTRFAEAAHHVTVLDISPGMLEGARAQFGVKGLLDRVTFVEGNVAALDLPDAAFDLVFCEGDPVSYCLDAYPSAVKELVRVAKPGAPVVLGVDNRYEAFSGALKMGRPQEAFRTLQDGRTTCPYGLPVHAFTVRELEQAVAAAGAELLEIFGKPVMFFDMLNAMAAAGGGSSDKPWDAWAAREEILAMQEKLAHEGFAVLGQHFQVMARRRA</sequence>
<comment type="caution">
    <text evidence="2">The sequence shown here is derived from an EMBL/GenBank/DDBJ whole genome shotgun (WGS) entry which is preliminary data.</text>
</comment>
<proteinExistence type="predicted"/>
<name>A0ABX9Q6I1_9BACT</name>
<dbReference type="InterPro" id="IPR041698">
    <property type="entry name" value="Methyltransf_25"/>
</dbReference>
<evidence type="ECO:0000313" key="2">
    <source>
        <dbReference type="EMBL" id="RKH92176.1"/>
    </source>
</evidence>
<evidence type="ECO:0000259" key="1">
    <source>
        <dbReference type="Pfam" id="PF13649"/>
    </source>
</evidence>
<dbReference type="PANTHER" id="PTHR43591">
    <property type="entry name" value="METHYLTRANSFERASE"/>
    <property type="match status" value="1"/>
</dbReference>
<dbReference type="SUPFAM" id="SSF53335">
    <property type="entry name" value="S-adenosyl-L-methionine-dependent methyltransferases"/>
    <property type="match status" value="1"/>
</dbReference>
<keyword evidence="2" id="KW-0489">Methyltransferase</keyword>
<organism evidence="2 3">
    <name type="scientific">Corallococcus praedator</name>
    <dbReference type="NCBI Taxonomy" id="2316724"/>
    <lineage>
        <taxon>Bacteria</taxon>
        <taxon>Pseudomonadati</taxon>
        <taxon>Myxococcota</taxon>
        <taxon>Myxococcia</taxon>
        <taxon>Myxococcales</taxon>
        <taxon>Cystobacterineae</taxon>
        <taxon>Myxococcaceae</taxon>
        <taxon>Corallococcus</taxon>
    </lineage>
</organism>
<reference evidence="2 3" key="1">
    <citation type="submission" date="2018-09" db="EMBL/GenBank/DDBJ databases">
        <authorList>
            <person name="Livingstone P.G."/>
            <person name="Whitworth D.E."/>
        </authorList>
    </citation>
    <scope>NUCLEOTIDE SEQUENCE [LARGE SCALE GENOMIC DNA]</scope>
    <source>
        <strain evidence="2 3">CA031B</strain>
    </source>
</reference>
<gene>
    <name evidence="2" type="ORF">D7Y13_37835</name>
</gene>
<dbReference type="Pfam" id="PF13649">
    <property type="entry name" value="Methyltransf_25"/>
    <property type="match status" value="1"/>
</dbReference>
<dbReference type="EMBL" id="RAWI01000523">
    <property type="protein sequence ID" value="RKH92176.1"/>
    <property type="molecule type" value="Genomic_DNA"/>
</dbReference>
<protein>
    <submittedName>
        <fullName evidence="2">Methyltransferase domain-containing protein</fullName>
    </submittedName>
</protein>
<dbReference type="CDD" id="cd02440">
    <property type="entry name" value="AdoMet_MTases"/>
    <property type="match status" value="1"/>
</dbReference>
<evidence type="ECO:0000313" key="3">
    <source>
        <dbReference type="Proteomes" id="UP000278907"/>
    </source>
</evidence>
<dbReference type="Gene3D" id="3.40.50.150">
    <property type="entry name" value="Vaccinia Virus protein VP39"/>
    <property type="match status" value="1"/>
</dbReference>
<dbReference type="InterPro" id="IPR029063">
    <property type="entry name" value="SAM-dependent_MTases_sf"/>
</dbReference>
<dbReference type="GO" id="GO:0032259">
    <property type="term" value="P:methylation"/>
    <property type="evidence" value="ECO:0007669"/>
    <property type="project" value="UniProtKB-KW"/>
</dbReference>
<dbReference type="GO" id="GO:0008168">
    <property type="term" value="F:methyltransferase activity"/>
    <property type="evidence" value="ECO:0007669"/>
    <property type="project" value="UniProtKB-KW"/>
</dbReference>
<feature type="domain" description="Methyltransferase" evidence="1">
    <location>
        <begin position="93"/>
        <end position="188"/>
    </location>
</feature>
<dbReference type="Proteomes" id="UP000278907">
    <property type="component" value="Unassembled WGS sequence"/>
</dbReference>
<keyword evidence="3" id="KW-1185">Reference proteome</keyword>
<accession>A0ABX9Q6I1</accession>
<keyword evidence="2" id="KW-0808">Transferase</keyword>